<comment type="caution">
    <text evidence="4">The sequence shown here is derived from an EMBL/GenBank/DDBJ whole genome shotgun (WGS) entry which is preliminary data.</text>
</comment>
<name>A0A1W0WGW3_HYPEX</name>
<protein>
    <recommendedName>
        <fullName evidence="3">C2H2-type domain-containing protein</fullName>
    </recommendedName>
</protein>
<dbReference type="SMART" id="SM00355">
    <property type="entry name" value="ZnF_C2H2"/>
    <property type="match status" value="3"/>
</dbReference>
<evidence type="ECO:0000313" key="5">
    <source>
        <dbReference type="Proteomes" id="UP000192578"/>
    </source>
</evidence>
<dbReference type="GO" id="GO:0008270">
    <property type="term" value="F:zinc ion binding"/>
    <property type="evidence" value="ECO:0007669"/>
    <property type="project" value="UniProtKB-KW"/>
</dbReference>
<evidence type="ECO:0000313" key="4">
    <source>
        <dbReference type="EMBL" id="OQV14422.1"/>
    </source>
</evidence>
<keyword evidence="1" id="KW-0863">Zinc-finger</keyword>
<feature type="region of interest" description="Disordered" evidence="2">
    <location>
        <begin position="468"/>
        <end position="612"/>
    </location>
</feature>
<dbReference type="PANTHER" id="PTHR21020">
    <property type="entry name" value="ZINC FINGER PROTEIN 800"/>
    <property type="match status" value="1"/>
</dbReference>
<sequence>MSQGLPSQAVKATTSRVAGSANGASGPGSRLLQNYPQEPIGTRPSYVGELMAILRDGTPELRGLLEAECDLRFNCKVCGSILPSTRSFVIHKRQFCTTKYIEHQRRNVTIMERISNVVSYDSKCLQTGDDMLDPDNPVNACLLIPLPPPLSVLHNGDAHSSDEMETGSGQGRSHHHQKLELIPAGVEVIQPSRPPADGVYRFGMGGESLLASKKKKTRVHASGTVKKKRKQAHVIQDVFSTASSSSSSPKKFVPTKRSISGSGASNDSHHHTTPVVRSFKDGPIMTVTKPPPPKTPIVPAVVSPPPPPPPAPAPAVVAAVKETAKAVSDESGPISPAVHSPLPTKRADGFKRSRRLGPPINGFDMDPRATAAAKPVPATEAALTNGQPKTPDVAVVEEARDVKDPVFIRQLLDQMCEVADYHGKKCRECNRTVVSIYNLDRHVATQHLGLKESEYSLISKELRRLRSEVFGPGNNEPPQGNGERSLSRSQAEESSIINGDAASNNVSNAEPTDIASQNERDAEQSRGSSGEQEEDANEDDEPMENDEDVPAEEDDDQEEEDDQGGDDDTEEADDSRVSAESNDLAKEVDFPVADLPVPTTSKPAAPIAPKIPSVTSDSEKITKRLTAMIQNPDTLKDILTTKDKPEPPIDYELDQLVDIQRQIFDAADPSLQVCRICNKQFFDVYVLNRHVMTVHLRLPERSCGTINKMIKDSMKKHPHAFGAMIPLADGLAD</sequence>
<feature type="compositionally biased region" description="Polar residues" evidence="2">
    <location>
        <begin position="487"/>
        <end position="517"/>
    </location>
</feature>
<feature type="compositionally biased region" description="Polar residues" evidence="2">
    <location>
        <begin position="257"/>
        <end position="266"/>
    </location>
</feature>
<feature type="compositionally biased region" description="Low complexity" evidence="2">
    <location>
        <begin position="471"/>
        <end position="483"/>
    </location>
</feature>
<dbReference type="PROSITE" id="PS50157">
    <property type="entry name" value="ZINC_FINGER_C2H2_2"/>
    <property type="match status" value="1"/>
</dbReference>
<proteinExistence type="predicted"/>
<dbReference type="Proteomes" id="UP000192578">
    <property type="component" value="Unassembled WGS sequence"/>
</dbReference>
<feature type="compositionally biased region" description="Acidic residues" evidence="2">
    <location>
        <begin position="531"/>
        <end position="573"/>
    </location>
</feature>
<dbReference type="InterPro" id="IPR039149">
    <property type="entry name" value="ZNF800"/>
</dbReference>
<dbReference type="EMBL" id="MTYJ01000105">
    <property type="protein sequence ID" value="OQV14422.1"/>
    <property type="molecule type" value="Genomic_DNA"/>
</dbReference>
<feature type="compositionally biased region" description="Polar residues" evidence="2">
    <location>
        <begin position="1"/>
        <end position="17"/>
    </location>
</feature>
<keyword evidence="5" id="KW-1185">Reference proteome</keyword>
<evidence type="ECO:0000256" key="2">
    <source>
        <dbReference type="SAM" id="MobiDB-lite"/>
    </source>
</evidence>
<feature type="region of interest" description="Disordered" evidence="2">
    <location>
        <begin position="327"/>
        <end position="352"/>
    </location>
</feature>
<feature type="region of interest" description="Disordered" evidence="2">
    <location>
        <begin position="155"/>
        <end position="175"/>
    </location>
</feature>
<feature type="compositionally biased region" description="Low complexity" evidence="2">
    <location>
        <begin position="598"/>
        <end position="612"/>
    </location>
</feature>
<keyword evidence="1" id="KW-0479">Metal-binding</keyword>
<accession>A0A1W0WGW3</accession>
<gene>
    <name evidence="4" type="ORF">BV898_11399</name>
</gene>
<evidence type="ECO:0000256" key="1">
    <source>
        <dbReference type="PROSITE-ProRule" id="PRU00042"/>
    </source>
</evidence>
<dbReference type="PANTHER" id="PTHR21020:SF0">
    <property type="entry name" value="ZINC FINGER PROTEIN 800"/>
    <property type="match status" value="1"/>
</dbReference>
<feature type="domain" description="C2H2-type" evidence="3">
    <location>
        <begin position="424"/>
        <end position="452"/>
    </location>
</feature>
<keyword evidence="1" id="KW-0862">Zinc</keyword>
<organism evidence="4 5">
    <name type="scientific">Hypsibius exemplaris</name>
    <name type="common">Freshwater tardigrade</name>
    <dbReference type="NCBI Taxonomy" id="2072580"/>
    <lineage>
        <taxon>Eukaryota</taxon>
        <taxon>Metazoa</taxon>
        <taxon>Ecdysozoa</taxon>
        <taxon>Tardigrada</taxon>
        <taxon>Eutardigrada</taxon>
        <taxon>Parachela</taxon>
        <taxon>Hypsibioidea</taxon>
        <taxon>Hypsibiidae</taxon>
        <taxon>Hypsibius</taxon>
    </lineage>
</organism>
<feature type="compositionally biased region" description="Low complexity" evidence="2">
    <location>
        <begin position="18"/>
        <end position="29"/>
    </location>
</feature>
<dbReference type="InterPro" id="IPR013087">
    <property type="entry name" value="Znf_C2H2_type"/>
</dbReference>
<dbReference type="AlphaFoldDB" id="A0A1W0WGW3"/>
<dbReference type="OrthoDB" id="10066279at2759"/>
<evidence type="ECO:0000259" key="3">
    <source>
        <dbReference type="PROSITE" id="PS50157"/>
    </source>
</evidence>
<dbReference type="PROSITE" id="PS00028">
    <property type="entry name" value="ZINC_FINGER_C2H2_1"/>
    <property type="match status" value="2"/>
</dbReference>
<feature type="region of interest" description="Disordered" evidence="2">
    <location>
        <begin position="240"/>
        <end position="283"/>
    </location>
</feature>
<reference evidence="5" key="1">
    <citation type="submission" date="2017-01" db="EMBL/GenBank/DDBJ databases">
        <title>Comparative genomics of anhydrobiosis in the tardigrade Hypsibius dujardini.</title>
        <authorList>
            <person name="Yoshida Y."/>
            <person name="Koutsovoulos G."/>
            <person name="Laetsch D."/>
            <person name="Stevens L."/>
            <person name="Kumar S."/>
            <person name="Horikawa D."/>
            <person name="Ishino K."/>
            <person name="Komine S."/>
            <person name="Tomita M."/>
            <person name="Blaxter M."/>
            <person name="Arakawa K."/>
        </authorList>
    </citation>
    <scope>NUCLEOTIDE SEQUENCE [LARGE SCALE GENOMIC DNA]</scope>
    <source>
        <strain evidence="5">Z151</strain>
    </source>
</reference>
<feature type="region of interest" description="Disordered" evidence="2">
    <location>
        <begin position="1"/>
        <end position="37"/>
    </location>
</feature>